<comment type="caution">
    <text evidence="6">The sequence shown here is derived from an EMBL/GenBank/DDBJ whole genome shotgun (WGS) entry which is preliminary data.</text>
</comment>
<keyword evidence="1" id="KW-0808">Transferase</keyword>
<dbReference type="CDD" id="cd14014">
    <property type="entry name" value="STKc_PknB_like"/>
    <property type="match status" value="1"/>
</dbReference>
<feature type="domain" description="Protein kinase" evidence="5">
    <location>
        <begin position="5"/>
        <end position="264"/>
    </location>
</feature>
<dbReference type="Proteomes" id="UP001595453">
    <property type="component" value="Unassembled WGS sequence"/>
</dbReference>
<dbReference type="InterPro" id="IPR011990">
    <property type="entry name" value="TPR-like_helical_dom_sf"/>
</dbReference>
<protein>
    <submittedName>
        <fullName evidence="6">Protein kinase</fullName>
    </submittedName>
</protein>
<keyword evidence="2" id="KW-0547">Nucleotide-binding</keyword>
<dbReference type="PANTHER" id="PTHR24348:SF22">
    <property type="entry name" value="NON-SPECIFIC SERINE_THREONINE PROTEIN KINASE"/>
    <property type="match status" value="1"/>
</dbReference>
<dbReference type="InterPro" id="IPR045269">
    <property type="entry name" value="Atg1-like"/>
</dbReference>
<sequence length="474" mass="54321">MGDKYLLLECLGDGSHGWVWRAERLQDGQIVAVKIPKDITREDRHLAEGKELLDVELHDNIVQIFDMGRIDNEWFYIEMEYFPSQTLAQKLDDRQRNFGQTYERLFKIYRQVLSAVKYLAELPIPISHGDIKPHNILVGERDLVKLTDFGSSALPEEIYVRTRENGGTVLYSAPEFSNVDSRKGSLEELLLGDVYSLGVLLYQLLTGKLPHDTPAQVQRHIPFKRPTEINSSIHADLELVVLTCLQKQPNHRYQTVSELIRAFDAASDKQLKVGAAVSVFQSRPNQDWSSAVLEAMSEQAYQKAAQLASQEYHRSKDHQALHQQLIALYRANRLFDFEKVVEGNKSILLEGKFIQPAELLELIVKAYLQLRNINQAKFWLLQRKQAEDENTTTEYLESSIFGLEAKYPEARALLEKINQATPMKFQILSQLVLVCEQMRDYSGAAAYLKVALRVAPSDIRMKEKRELYTKLGVI</sequence>
<dbReference type="SUPFAM" id="SSF56112">
    <property type="entry name" value="Protein kinase-like (PK-like)"/>
    <property type="match status" value="1"/>
</dbReference>
<evidence type="ECO:0000313" key="6">
    <source>
        <dbReference type="EMBL" id="MFC3034328.1"/>
    </source>
</evidence>
<evidence type="ECO:0000256" key="1">
    <source>
        <dbReference type="ARBA" id="ARBA00022679"/>
    </source>
</evidence>
<dbReference type="InterPro" id="IPR008271">
    <property type="entry name" value="Ser/Thr_kinase_AS"/>
</dbReference>
<dbReference type="GO" id="GO:0016301">
    <property type="term" value="F:kinase activity"/>
    <property type="evidence" value="ECO:0007669"/>
    <property type="project" value="UniProtKB-KW"/>
</dbReference>
<dbReference type="InterPro" id="IPR000719">
    <property type="entry name" value="Prot_kinase_dom"/>
</dbReference>
<dbReference type="EMBL" id="JBHRSD010000038">
    <property type="protein sequence ID" value="MFC3034328.1"/>
    <property type="molecule type" value="Genomic_DNA"/>
</dbReference>
<dbReference type="PROSITE" id="PS50011">
    <property type="entry name" value="PROTEIN_KINASE_DOM"/>
    <property type="match status" value="1"/>
</dbReference>
<evidence type="ECO:0000313" key="7">
    <source>
        <dbReference type="Proteomes" id="UP001595453"/>
    </source>
</evidence>
<dbReference type="PANTHER" id="PTHR24348">
    <property type="entry name" value="SERINE/THREONINE-PROTEIN KINASE UNC-51-RELATED"/>
    <property type="match status" value="1"/>
</dbReference>
<reference evidence="7" key="1">
    <citation type="journal article" date="2019" name="Int. J. Syst. Evol. Microbiol.">
        <title>The Global Catalogue of Microorganisms (GCM) 10K type strain sequencing project: providing services to taxonomists for standard genome sequencing and annotation.</title>
        <authorList>
            <consortium name="The Broad Institute Genomics Platform"/>
            <consortium name="The Broad Institute Genome Sequencing Center for Infectious Disease"/>
            <person name="Wu L."/>
            <person name="Ma J."/>
        </authorList>
    </citation>
    <scope>NUCLEOTIDE SEQUENCE [LARGE SCALE GENOMIC DNA]</scope>
    <source>
        <strain evidence="7">KCTC 42730</strain>
    </source>
</reference>
<proteinExistence type="predicted"/>
<evidence type="ECO:0000256" key="4">
    <source>
        <dbReference type="ARBA" id="ARBA00022840"/>
    </source>
</evidence>
<dbReference type="RefSeq" id="WP_377127408.1">
    <property type="nucleotide sequence ID" value="NZ_JBHRSD010000038.1"/>
</dbReference>
<name>A0ABV7CPA9_9GAMM</name>
<dbReference type="Pfam" id="PF00069">
    <property type="entry name" value="Pkinase"/>
    <property type="match status" value="1"/>
</dbReference>
<accession>A0ABV7CPA9</accession>
<organism evidence="6 7">
    <name type="scientific">Pseudoalteromonas fenneropenaei</name>
    <dbReference type="NCBI Taxonomy" id="1737459"/>
    <lineage>
        <taxon>Bacteria</taxon>
        <taxon>Pseudomonadati</taxon>
        <taxon>Pseudomonadota</taxon>
        <taxon>Gammaproteobacteria</taxon>
        <taxon>Alteromonadales</taxon>
        <taxon>Pseudoalteromonadaceae</taxon>
        <taxon>Pseudoalteromonas</taxon>
    </lineage>
</organism>
<evidence type="ECO:0000259" key="5">
    <source>
        <dbReference type="PROSITE" id="PS50011"/>
    </source>
</evidence>
<dbReference type="InterPro" id="IPR011009">
    <property type="entry name" value="Kinase-like_dom_sf"/>
</dbReference>
<keyword evidence="7" id="KW-1185">Reference proteome</keyword>
<gene>
    <name evidence="6" type="ORF">ACFOEE_17620</name>
</gene>
<dbReference type="SMART" id="SM00220">
    <property type="entry name" value="S_TKc"/>
    <property type="match status" value="1"/>
</dbReference>
<dbReference type="PROSITE" id="PS00108">
    <property type="entry name" value="PROTEIN_KINASE_ST"/>
    <property type="match status" value="1"/>
</dbReference>
<evidence type="ECO:0000256" key="3">
    <source>
        <dbReference type="ARBA" id="ARBA00022777"/>
    </source>
</evidence>
<dbReference type="Gene3D" id="1.25.40.10">
    <property type="entry name" value="Tetratricopeptide repeat domain"/>
    <property type="match status" value="1"/>
</dbReference>
<keyword evidence="4" id="KW-0067">ATP-binding</keyword>
<evidence type="ECO:0000256" key="2">
    <source>
        <dbReference type="ARBA" id="ARBA00022741"/>
    </source>
</evidence>
<dbReference type="Gene3D" id="1.10.510.10">
    <property type="entry name" value="Transferase(Phosphotransferase) domain 1"/>
    <property type="match status" value="1"/>
</dbReference>
<dbReference type="SUPFAM" id="SSF48452">
    <property type="entry name" value="TPR-like"/>
    <property type="match status" value="1"/>
</dbReference>
<keyword evidence="3 6" id="KW-0418">Kinase</keyword>